<dbReference type="HOGENOM" id="CLU_3228103_0_0_3"/>
<dbReference type="EMBL" id="CP000844">
    <property type="protein sequence ID" value="ABW33301.1"/>
    <property type="molecule type" value="Genomic_DNA"/>
</dbReference>
<evidence type="ECO:0000313" key="1">
    <source>
        <dbReference type="EMBL" id="ABW33301.1"/>
    </source>
</evidence>
<protein>
    <submittedName>
        <fullName evidence="1">Uncharacterized protein</fullName>
    </submittedName>
</protein>
<organism evidence="1 2">
    <name type="scientific">Acaryochloris marina (strain MBIC 11017)</name>
    <dbReference type="NCBI Taxonomy" id="329726"/>
    <lineage>
        <taxon>Bacteria</taxon>
        <taxon>Bacillati</taxon>
        <taxon>Cyanobacteriota</taxon>
        <taxon>Cyanophyceae</taxon>
        <taxon>Acaryochloridales</taxon>
        <taxon>Acaryochloridaceae</taxon>
        <taxon>Acaryochloris</taxon>
    </lineage>
</organism>
<gene>
    <name evidence="1" type="ordered locus">AM1_G0121</name>
</gene>
<keyword evidence="2" id="KW-1185">Reference proteome</keyword>
<keyword evidence="1" id="KW-0614">Plasmid</keyword>
<sequence length="43" mass="4887">MEVVSKISLHLLKNGFSISTQKRTLNLTTDIDLKIPKFLDISK</sequence>
<evidence type="ECO:0000313" key="2">
    <source>
        <dbReference type="Proteomes" id="UP000000268"/>
    </source>
</evidence>
<proteinExistence type="predicted"/>
<accession>A8ZQL5</accession>
<name>A8ZQL5_ACAM1</name>
<dbReference type="Proteomes" id="UP000000268">
    <property type="component" value="Plasmid pREB7"/>
</dbReference>
<dbReference type="KEGG" id="amr:AM1_G0121"/>
<dbReference type="AlphaFoldDB" id="A8ZQL5"/>
<geneLocation type="plasmid" evidence="1 2">
    <name>pREB7</name>
</geneLocation>
<reference evidence="1 2" key="1">
    <citation type="journal article" date="2008" name="Proc. Natl. Acad. Sci. U.S.A.">
        <title>Niche adaptation and genome expansion in the chlorophyll d-producing cyanobacterium Acaryochloris marina.</title>
        <authorList>
            <person name="Swingley W.D."/>
            <person name="Chen M."/>
            <person name="Cheung P.C."/>
            <person name="Conrad A.L."/>
            <person name="Dejesa L.C."/>
            <person name="Hao J."/>
            <person name="Honchak B.M."/>
            <person name="Karbach L.E."/>
            <person name="Kurdoglu A."/>
            <person name="Lahiri S."/>
            <person name="Mastrian S.D."/>
            <person name="Miyashita H."/>
            <person name="Page L."/>
            <person name="Ramakrishna P."/>
            <person name="Satoh S."/>
            <person name="Sattley W.M."/>
            <person name="Shimada Y."/>
            <person name="Taylor H.L."/>
            <person name="Tomo T."/>
            <person name="Tsuchiya T."/>
            <person name="Wang Z.T."/>
            <person name="Raymond J."/>
            <person name="Mimuro M."/>
            <person name="Blankenship R.E."/>
            <person name="Touchman J.W."/>
        </authorList>
    </citation>
    <scope>NUCLEOTIDE SEQUENCE [LARGE SCALE GENOMIC DNA]</scope>
    <source>
        <strain evidence="2">MBIC 11017</strain>
        <plasmid evidence="2">Plasmid pREB7</plasmid>
    </source>
</reference>